<gene>
    <name evidence="2" type="ORF">SAMN04487965_1761</name>
</gene>
<name>A0A1M5A635_9GAMM</name>
<dbReference type="STRING" id="494016.SAMN04487965_1761"/>
<keyword evidence="2" id="KW-0687">Ribonucleoprotein</keyword>
<proteinExistence type="predicted"/>
<dbReference type="GO" id="GO:0005840">
    <property type="term" value="C:ribosome"/>
    <property type="evidence" value="ECO:0007669"/>
    <property type="project" value="UniProtKB-KW"/>
</dbReference>
<organism evidence="2 3">
    <name type="scientific">Microbulbifer donghaiensis</name>
    <dbReference type="NCBI Taxonomy" id="494016"/>
    <lineage>
        <taxon>Bacteria</taxon>
        <taxon>Pseudomonadati</taxon>
        <taxon>Pseudomonadota</taxon>
        <taxon>Gammaproteobacteria</taxon>
        <taxon>Cellvibrionales</taxon>
        <taxon>Microbulbiferaceae</taxon>
        <taxon>Microbulbifer</taxon>
    </lineage>
</organism>
<dbReference type="PROSITE" id="PS51186">
    <property type="entry name" value="GNAT"/>
    <property type="match status" value="1"/>
</dbReference>
<dbReference type="GO" id="GO:0016747">
    <property type="term" value="F:acyltransferase activity, transferring groups other than amino-acyl groups"/>
    <property type="evidence" value="ECO:0007669"/>
    <property type="project" value="InterPro"/>
</dbReference>
<evidence type="ECO:0000259" key="1">
    <source>
        <dbReference type="PROSITE" id="PS51186"/>
    </source>
</evidence>
<dbReference type="InterPro" id="IPR016181">
    <property type="entry name" value="Acyl_CoA_acyltransferase"/>
</dbReference>
<dbReference type="AlphaFoldDB" id="A0A1M5A635"/>
<sequence length="160" mass="18040">MHIREAVEEDLESMWGIFRAVRADGDLPFSGAIDRDAFHCQWFGGDLLTYVAEEGPHQLGIYKLGVNYPGLAHHICAATYLVRPEVRDRGVGRALVQHSIARAQDADFLEMQFNYVPGNNVAAVTLYQELGFTIIDTLPKTCLDPQRGLEDVYVMQRFLQ</sequence>
<dbReference type="OrthoDB" id="9788300at2"/>
<dbReference type="PANTHER" id="PTHR43138:SF1">
    <property type="entry name" value="N-ACETYLTRANSFERASE ACA1"/>
    <property type="match status" value="1"/>
</dbReference>
<dbReference type="Gene3D" id="3.40.630.30">
    <property type="match status" value="1"/>
</dbReference>
<dbReference type="EMBL" id="FQVA01000001">
    <property type="protein sequence ID" value="SHF25763.1"/>
    <property type="molecule type" value="Genomic_DNA"/>
</dbReference>
<evidence type="ECO:0000313" key="2">
    <source>
        <dbReference type="EMBL" id="SHF25763.1"/>
    </source>
</evidence>
<dbReference type="InterPro" id="IPR052742">
    <property type="entry name" value="Mito_N-acetyltransferase"/>
</dbReference>
<protein>
    <submittedName>
        <fullName evidence="2">Ribosomal protein S18 acetylase RimI</fullName>
    </submittedName>
</protein>
<evidence type="ECO:0000313" key="3">
    <source>
        <dbReference type="Proteomes" id="UP000184170"/>
    </source>
</evidence>
<dbReference type="Pfam" id="PF00583">
    <property type="entry name" value="Acetyltransf_1"/>
    <property type="match status" value="1"/>
</dbReference>
<keyword evidence="3" id="KW-1185">Reference proteome</keyword>
<dbReference type="RefSeq" id="WP_073273719.1">
    <property type="nucleotide sequence ID" value="NZ_FQVA01000001.1"/>
</dbReference>
<accession>A0A1M5A635</accession>
<dbReference type="SUPFAM" id="SSF55729">
    <property type="entry name" value="Acyl-CoA N-acyltransferases (Nat)"/>
    <property type="match status" value="1"/>
</dbReference>
<dbReference type="PANTHER" id="PTHR43138">
    <property type="entry name" value="ACETYLTRANSFERASE, GNAT FAMILY"/>
    <property type="match status" value="1"/>
</dbReference>
<reference evidence="3" key="1">
    <citation type="submission" date="2016-11" db="EMBL/GenBank/DDBJ databases">
        <authorList>
            <person name="Varghese N."/>
            <person name="Submissions S."/>
        </authorList>
    </citation>
    <scope>NUCLEOTIDE SEQUENCE [LARGE SCALE GENOMIC DNA]</scope>
    <source>
        <strain evidence="3">CGMCC 1.7063</strain>
    </source>
</reference>
<dbReference type="InterPro" id="IPR000182">
    <property type="entry name" value="GNAT_dom"/>
</dbReference>
<keyword evidence="2" id="KW-0689">Ribosomal protein</keyword>
<dbReference type="Proteomes" id="UP000184170">
    <property type="component" value="Unassembled WGS sequence"/>
</dbReference>
<feature type="domain" description="N-acetyltransferase" evidence="1">
    <location>
        <begin position="1"/>
        <end position="160"/>
    </location>
</feature>